<accession>A0A9P1KES0</accession>
<name>A0A9P1KES0_9CYAN</name>
<evidence type="ECO:0000313" key="1">
    <source>
        <dbReference type="EMBL" id="CDM95375.1"/>
    </source>
</evidence>
<keyword evidence="2" id="KW-1185">Reference proteome</keyword>
<protein>
    <submittedName>
        <fullName evidence="1">Uncharacterized protein</fullName>
    </submittedName>
</protein>
<dbReference type="EMBL" id="FO818640">
    <property type="protein sequence ID" value="CDM95375.1"/>
    <property type="molecule type" value="Genomic_DNA"/>
</dbReference>
<evidence type="ECO:0000313" key="2">
    <source>
        <dbReference type="Proteomes" id="UP000032946"/>
    </source>
</evidence>
<reference evidence="1 2" key="1">
    <citation type="submission" date="2014-02" db="EMBL/GenBank/DDBJ databases">
        <authorList>
            <person name="Genoscope - CEA"/>
        </authorList>
    </citation>
    <scope>NUCLEOTIDE SEQUENCE [LARGE SCALE GENOMIC DNA]</scope>
    <source>
        <strain evidence="1 2">PCC 8005</strain>
    </source>
</reference>
<proteinExistence type="predicted"/>
<sequence length="23" mass="2977">MVVMVGHNYYRYDARYDARYDYR</sequence>
<organism evidence="1 2">
    <name type="scientific">Limnospira indica PCC 8005</name>
    <dbReference type="NCBI Taxonomy" id="376219"/>
    <lineage>
        <taxon>Bacteria</taxon>
        <taxon>Bacillati</taxon>
        <taxon>Cyanobacteriota</taxon>
        <taxon>Cyanophyceae</taxon>
        <taxon>Oscillatoriophycideae</taxon>
        <taxon>Oscillatoriales</taxon>
        <taxon>Sirenicapillariaceae</taxon>
        <taxon>Limnospira</taxon>
    </lineage>
</organism>
<gene>
    <name evidence="1" type="ORF">ARTHRO_30644</name>
</gene>
<dbReference type="Proteomes" id="UP000032946">
    <property type="component" value="Chromosome"/>
</dbReference>
<dbReference type="AlphaFoldDB" id="A0A9P1KES0"/>